<dbReference type="PANTHER" id="PTHR32552">
    <property type="entry name" value="FERRICHROME IRON RECEPTOR-RELATED"/>
    <property type="match status" value="1"/>
</dbReference>
<feature type="chain" id="PRO_5014639705" description="TonB-dependent receptor" evidence="13">
    <location>
        <begin position="32"/>
        <end position="892"/>
    </location>
</feature>
<evidence type="ECO:0000256" key="6">
    <source>
        <dbReference type="ARBA" id="ARBA00023004"/>
    </source>
</evidence>
<keyword evidence="10 11" id="KW-0998">Cell outer membrane</keyword>
<gene>
    <name evidence="16" type="ORF">CWI75_02320</name>
</gene>
<protein>
    <recommendedName>
        <fullName evidence="18">TonB-dependent receptor</fullName>
    </recommendedName>
</protein>
<evidence type="ECO:0000256" key="4">
    <source>
        <dbReference type="ARBA" id="ARBA00022496"/>
    </source>
</evidence>
<comment type="subcellular location">
    <subcellularLocation>
        <location evidence="1 11">Cell outer membrane</location>
        <topology evidence="1 11">Multi-pass membrane protein</topology>
    </subcellularLocation>
</comment>
<evidence type="ECO:0000256" key="11">
    <source>
        <dbReference type="PROSITE-ProRule" id="PRU01360"/>
    </source>
</evidence>
<feature type="domain" description="TonB-dependent receptor-like beta-barrel" evidence="14">
    <location>
        <begin position="400"/>
        <end position="854"/>
    </location>
</feature>
<evidence type="ECO:0000256" key="2">
    <source>
        <dbReference type="ARBA" id="ARBA00022448"/>
    </source>
</evidence>
<evidence type="ECO:0000256" key="5">
    <source>
        <dbReference type="ARBA" id="ARBA00022692"/>
    </source>
</evidence>
<dbReference type="PANTHER" id="PTHR32552:SF81">
    <property type="entry name" value="TONB-DEPENDENT OUTER MEMBRANE RECEPTOR"/>
    <property type="match status" value="1"/>
</dbReference>
<accession>A0A2N5Y736</accession>
<dbReference type="InterPro" id="IPR000531">
    <property type="entry name" value="Beta-barrel_TonB"/>
</dbReference>
<evidence type="ECO:0008006" key="18">
    <source>
        <dbReference type="Google" id="ProtNLM"/>
    </source>
</evidence>
<comment type="similarity">
    <text evidence="11 12">Belongs to the TonB-dependent receptor family.</text>
</comment>
<keyword evidence="8 12" id="KW-0798">TonB box</keyword>
<evidence type="ECO:0000256" key="1">
    <source>
        <dbReference type="ARBA" id="ARBA00004571"/>
    </source>
</evidence>
<feature type="domain" description="TonB-dependent receptor plug" evidence="15">
    <location>
        <begin position="47"/>
        <end position="154"/>
    </location>
</feature>
<dbReference type="Proteomes" id="UP000234845">
    <property type="component" value="Unassembled WGS sequence"/>
</dbReference>
<dbReference type="Gene3D" id="2.40.170.20">
    <property type="entry name" value="TonB-dependent receptor, beta-barrel domain"/>
    <property type="match status" value="3"/>
</dbReference>
<dbReference type="GO" id="GO:0009279">
    <property type="term" value="C:cell outer membrane"/>
    <property type="evidence" value="ECO:0007669"/>
    <property type="project" value="UniProtKB-SubCell"/>
</dbReference>
<evidence type="ECO:0000259" key="14">
    <source>
        <dbReference type="Pfam" id="PF00593"/>
    </source>
</evidence>
<dbReference type="EMBL" id="PKLZ01000001">
    <property type="protein sequence ID" value="PLW84202.1"/>
    <property type="molecule type" value="Genomic_DNA"/>
</dbReference>
<evidence type="ECO:0000256" key="8">
    <source>
        <dbReference type="ARBA" id="ARBA00023077"/>
    </source>
</evidence>
<keyword evidence="5 11" id="KW-0812">Transmembrane</keyword>
<dbReference type="GO" id="GO:0006826">
    <property type="term" value="P:iron ion transport"/>
    <property type="evidence" value="ECO:0007669"/>
    <property type="project" value="UniProtKB-KW"/>
</dbReference>
<keyword evidence="9 11" id="KW-0472">Membrane</keyword>
<keyword evidence="7" id="KW-0406">Ion transport</keyword>
<dbReference type="InterPro" id="IPR039426">
    <property type="entry name" value="TonB-dep_rcpt-like"/>
</dbReference>
<evidence type="ECO:0000256" key="10">
    <source>
        <dbReference type="ARBA" id="ARBA00023237"/>
    </source>
</evidence>
<reference evidence="17" key="1">
    <citation type="submission" date="2017-11" db="EMBL/GenBank/DDBJ databases">
        <title>The draft genome sequence of Chromatocurvus sp. F02.</title>
        <authorList>
            <person name="Du Z.-J."/>
            <person name="Chang Y.-Q."/>
        </authorList>
    </citation>
    <scope>NUCLEOTIDE SEQUENCE [LARGE SCALE GENOMIC DNA]</scope>
    <source>
        <strain evidence="17">F02</strain>
    </source>
</reference>
<comment type="caution">
    <text evidence="16">The sequence shown here is derived from an EMBL/GenBank/DDBJ whole genome shotgun (WGS) entry which is preliminary data.</text>
</comment>
<keyword evidence="3 11" id="KW-1134">Transmembrane beta strand</keyword>
<evidence type="ECO:0000256" key="3">
    <source>
        <dbReference type="ARBA" id="ARBA00022452"/>
    </source>
</evidence>
<keyword evidence="2 11" id="KW-0813">Transport</keyword>
<organism evidence="16 17">
    <name type="scientific">Kineobactrum sediminis</name>
    <dbReference type="NCBI Taxonomy" id="1905677"/>
    <lineage>
        <taxon>Bacteria</taxon>
        <taxon>Pseudomonadati</taxon>
        <taxon>Pseudomonadota</taxon>
        <taxon>Gammaproteobacteria</taxon>
        <taxon>Cellvibrionales</taxon>
        <taxon>Halieaceae</taxon>
        <taxon>Kineobactrum</taxon>
    </lineage>
</organism>
<evidence type="ECO:0000256" key="9">
    <source>
        <dbReference type="ARBA" id="ARBA00023136"/>
    </source>
</evidence>
<evidence type="ECO:0000313" key="17">
    <source>
        <dbReference type="Proteomes" id="UP000234845"/>
    </source>
</evidence>
<evidence type="ECO:0000259" key="15">
    <source>
        <dbReference type="Pfam" id="PF07715"/>
    </source>
</evidence>
<feature type="signal peptide" evidence="13">
    <location>
        <begin position="1"/>
        <end position="31"/>
    </location>
</feature>
<dbReference type="InterPro" id="IPR036942">
    <property type="entry name" value="Beta-barrel_TonB_sf"/>
</dbReference>
<keyword evidence="6" id="KW-0408">Iron</keyword>
<dbReference type="AlphaFoldDB" id="A0A2N5Y736"/>
<dbReference type="PROSITE" id="PS52016">
    <property type="entry name" value="TONB_DEPENDENT_REC_3"/>
    <property type="match status" value="1"/>
</dbReference>
<evidence type="ECO:0000256" key="7">
    <source>
        <dbReference type="ARBA" id="ARBA00023065"/>
    </source>
</evidence>
<keyword evidence="13" id="KW-0732">Signal</keyword>
<keyword evidence="4" id="KW-0410">Iron transport</keyword>
<evidence type="ECO:0000256" key="13">
    <source>
        <dbReference type="SAM" id="SignalP"/>
    </source>
</evidence>
<evidence type="ECO:0000313" key="16">
    <source>
        <dbReference type="EMBL" id="PLW84202.1"/>
    </source>
</evidence>
<dbReference type="InterPro" id="IPR012910">
    <property type="entry name" value="Plug_dom"/>
</dbReference>
<dbReference type="SUPFAM" id="SSF56935">
    <property type="entry name" value="Porins"/>
    <property type="match status" value="1"/>
</dbReference>
<dbReference type="Pfam" id="PF00593">
    <property type="entry name" value="TonB_dep_Rec_b-barrel"/>
    <property type="match status" value="1"/>
</dbReference>
<name>A0A2N5Y736_9GAMM</name>
<proteinExistence type="inferred from homology"/>
<dbReference type="Pfam" id="PF07715">
    <property type="entry name" value="Plug"/>
    <property type="match status" value="1"/>
</dbReference>
<sequence>MMPAIFSCRKKVLPLTILAITAATLGHNANAQLEEVIVTAQKRAESIQDVPIAITAFDEAALRDKQINGFADMRFTAPNVSYNKGNFTGNNFQIRGVGSNLVAASADSGVGVHINEVPLISPRLFETEYYDVEQVAVLRGPQGTLYGRNSTGGAANMITRPASIDVFEGSVDGQYGNYDHKKLSGAINIPVNDAFAMRFAGLWLDREGYTENLFNNTDVDGRDQYSVRASFRWLPTEATQVDLMLSYFDEDSTRTRSQKTMCHNDPSGILGCLPDRLDFDVPNPSSQLANILVSNAVLGPLGAFTLGSNERPLVPRDLRKVASERDPIYTADETLATLTIAQEMGDYTLTFVGGYQDTSVLSQMDYQWTASAPLAIPALLPFVAPTAASTLFADGLWPISAPSPNSTGSIGGHIDSYSEGLESYDQSNQSSEQLSAELRLQSDLDGPLNFTVGGFWMDVDLDNQYWVFASGFEYFATVFPAAVFGLDGQGWVGPQFNNETIDYNINSQAVFGELYFDITETLKLTVGARYTIDEKTITDRAILFNNDPVTGLPVFQEFGADLPIPTPTRNDKIEWKETTGRVVLDWSVTADMLAYASYSRGYKGGGFNPPFDPDDFPDQEPDFKPEFVDSFEIGVKNTLLDNTLQANFSAFFYDYADMQISKIVNRTSFNENTDAEIYGGEAELVFAPNDRWVLNGNLAYLNSTVKGFESIDTRDPTAGRTDVTLIKDLSNASNCVAMISPELFAQLAGSQFSSCGALATAGLPIVDGISQDLDGNRLQNAPEWSLSLGGQYTFALQGDSELTLRVDYYWQDEMYSRLFNREIDRIPSWDIWNAQATYTSTDNRWYARAFVKNIADDDHLVGMYVTDPSSGMFTNVFSIEPRTYGLALGYNF</sequence>
<keyword evidence="17" id="KW-1185">Reference proteome</keyword>
<dbReference type="RefSeq" id="WP_101519838.1">
    <property type="nucleotide sequence ID" value="NZ_PKLZ01000001.1"/>
</dbReference>
<evidence type="ECO:0000256" key="12">
    <source>
        <dbReference type="RuleBase" id="RU003357"/>
    </source>
</evidence>